<dbReference type="HOGENOM" id="CLU_1385255_0_0_1"/>
<dbReference type="EMBL" id="GL379912">
    <property type="protein sequence ID" value="EGT34395.1"/>
    <property type="molecule type" value="Genomic_DNA"/>
</dbReference>
<dbReference type="Proteomes" id="UP000008068">
    <property type="component" value="Unassembled WGS sequence"/>
</dbReference>
<sequence length="197" mass="21798">MTVMYLKHNMYSAQTIFQDYTNTKNIVQFQGLMLNRFAVIKLNAIHGPAALQTYYTDVVITSINGTGRLYAYLGGVTVNKTNLIASYDAENCGNYLPQAFFGLSKTYVLENGVAMLNISQNEYSDYAPTKNFGRKGFVATNDYELESKNQYVNVRINAPSNASSGVFKYSIQFADLVPGAKLKISSYSNSPSSFSAL</sequence>
<dbReference type="OrthoDB" id="5874661at2759"/>
<protein>
    <recommendedName>
        <fullName evidence="1">DUF7591 domain-containing protein</fullName>
    </recommendedName>
</protein>
<organism evidence="3">
    <name type="scientific">Caenorhabditis brenneri</name>
    <name type="common">Nematode worm</name>
    <dbReference type="NCBI Taxonomy" id="135651"/>
    <lineage>
        <taxon>Eukaryota</taxon>
        <taxon>Metazoa</taxon>
        <taxon>Ecdysozoa</taxon>
        <taxon>Nematoda</taxon>
        <taxon>Chromadorea</taxon>
        <taxon>Rhabditida</taxon>
        <taxon>Rhabditina</taxon>
        <taxon>Rhabditomorpha</taxon>
        <taxon>Rhabditoidea</taxon>
        <taxon>Rhabditidae</taxon>
        <taxon>Peloderinae</taxon>
        <taxon>Caenorhabditis</taxon>
    </lineage>
</organism>
<proteinExistence type="predicted"/>
<dbReference type="PANTHER" id="PTHR47407:SF2">
    <property type="entry name" value="CUB-LIKE DOMAIN-CONTAINING PROTEIN-RELATED"/>
    <property type="match status" value="1"/>
</dbReference>
<dbReference type="Pfam" id="PF24511">
    <property type="entry name" value="DUF7591"/>
    <property type="match status" value="1"/>
</dbReference>
<dbReference type="InParanoid" id="G0NMS6"/>
<name>G0NMS6_CAEBE</name>
<evidence type="ECO:0000313" key="3">
    <source>
        <dbReference type="Proteomes" id="UP000008068"/>
    </source>
</evidence>
<dbReference type="InterPro" id="IPR056013">
    <property type="entry name" value="DUF7591"/>
</dbReference>
<reference evidence="3" key="1">
    <citation type="submission" date="2011-07" db="EMBL/GenBank/DDBJ databases">
        <authorList>
            <consortium name="Caenorhabditis brenneri Sequencing and Analysis Consortium"/>
            <person name="Wilson R.K."/>
        </authorList>
    </citation>
    <scope>NUCLEOTIDE SEQUENCE [LARGE SCALE GENOMIC DNA]</scope>
    <source>
        <strain evidence="3">PB2801</strain>
    </source>
</reference>
<dbReference type="AlphaFoldDB" id="G0NMS6"/>
<dbReference type="PANTHER" id="PTHR47407">
    <property type="entry name" value="PROTEIN CBG15905-RELATED"/>
    <property type="match status" value="1"/>
</dbReference>
<gene>
    <name evidence="2" type="ORF">CAEBREN_22221</name>
</gene>
<feature type="domain" description="DUF7591" evidence="1">
    <location>
        <begin position="22"/>
        <end position="121"/>
    </location>
</feature>
<accession>G0NMS6</accession>
<keyword evidence="3" id="KW-1185">Reference proteome</keyword>
<evidence type="ECO:0000313" key="2">
    <source>
        <dbReference type="EMBL" id="EGT34395.1"/>
    </source>
</evidence>
<evidence type="ECO:0000259" key="1">
    <source>
        <dbReference type="Pfam" id="PF24511"/>
    </source>
</evidence>